<sequence>MNKLSNAKLVLGDSEKSKNGKGIAPKKINRKIVKKQTDLSGKLSMAIENAHPVPAKPKVQQKALRATKETVKKSTTQSAVKKLPVQKALAVTTELINRQKTPRPIKKRLVTKDPNSSDKTEPKRVKLIKRVPKAISTMKTATNTTIVQMPKVSAAASHRLEGTNPTTAAKKQPVKRVKRVLRKKLGSSLKGKIAEPKAIDAMSIENVILTEKLQNH</sequence>
<accession>A0A9P0JD43</accession>
<gene>
    <name evidence="2" type="ORF">APHIGO_LOCUS9870</name>
</gene>
<dbReference type="Proteomes" id="UP001154329">
    <property type="component" value="Chromosome 4"/>
</dbReference>
<reference evidence="2" key="2">
    <citation type="submission" date="2022-10" db="EMBL/GenBank/DDBJ databases">
        <authorList>
            <consortium name="ENA_rothamsted_submissions"/>
            <consortium name="culmorum"/>
            <person name="King R."/>
        </authorList>
    </citation>
    <scope>NUCLEOTIDE SEQUENCE</scope>
</reference>
<evidence type="ECO:0000256" key="1">
    <source>
        <dbReference type="SAM" id="MobiDB-lite"/>
    </source>
</evidence>
<reference evidence="2" key="1">
    <citation type="submission" date="2022-02" db="EMBL/GenBank/DDBJ databases">
        <authorList>
            <person name="King R."/>
        </authorList>
    </citation>
    <scope>NUCLEOTIDE SEQUENCE</scope>
</reference>
<organism evidence="2 3">
    <name type="scientific">Aphis gossypii</name>
    <name type="common">Cotton aphid</name>
    <dbReference type="NCBI Taxonomy" id="80765"/>
    <lineage>
        <taxon>Eukaryota</taxon>
        <taxon>Metazoa</taxon>
        <taxon>Ecdysozoa</taxon>
        <taxon>Arthropoda</taxon>
        <taxon>Hexapoda</taxon>
        <taxon>Insecta</taxon>
        <taxon>Pterygota</taxon>
        <taxon>Neoptera</taxon>
        <taxon>Paraneoptera</taxon>
        <taxon>Hemiptera</taxon>
        <taxon>Sternorrhyncha</taxon>
        <taxon>Aphidomorpha</taxon>
        <taxon>Aphidoidea</taxon>
        <taxon>Aphididae</taxon>
        <taxon>Aphidini</taxon>
        <taxon>Aphis</taxon>
        <taxon>Aphis</taxon>
    </lineage>
</organism>
<dbReference type="EMBL" id="OU899037">
    <property type="protein sequence ID" value="CAH1736053.1"/>
    <property type="molecule type" value="Genomic_DNA"/>
</dbReference>
<dbReference type="OrthoDB" id="6608984at2759"/>
<feature type="region of interest" description="Disordered" evidence="1">
    <location>
        <begin position="1"/>
        <end position="27"/>
    </location>
</feature>
<evidence type="ECO:0000313" key="3">
    <source>
        <dbReference type="Proteomes" id="UP001154329"/>
    </source>
</evidence>
<protein>
    <submittedName>
        <fullName evidence="2">Uncharacterized protein</fullName>
    </submittedName>
</protein>
<keyword evidence="3" id="KW-1185">Reference proteome</keyword>
<proteinExistence type="predicted"/>
<name>A0A9P0JD43_APHGO</name>
<dbReference type="AlphaFoldDB" id="A0A9P0JD43"/>
<evidence type="ECO:0000313" key="2">
    <source>
        <dbReference type="EMBL" id="CAH1736053.1"/>
    </source>
</evidence>